<dbReference type="SUPFAM" id="SSF51905">
    <property type="entry name" value="FAD/NAD(P)-binding domain"/>
    <property type="match status" value="1"/>
</dbReference>
<dbReference type="Gene3D" id="3.30.9.10">
    <property type="entry name" value="D-Amino Acid Oxidase, subunit A, domain 2"/>
    <property type="match status" value="1"/>
</dbReference>
<evidence type="ECO:0000313" key="5">
    <source>
        <dbReference type="EMBL" id="KAH7309763.1"/>
    </source>
</evidence>
<feature type="domain" description="FAD-binding" evidence="4">
    <location>
        <begin position="6"/>
        <end position="357"/>
    </location>
</feature>
<sequence>MAPLRILISGGGIAGNALAFWLSRLGHGVTLVERFPGLRTSGLQLDLRGHGIEVLRRMKLEEAFRERAVAEEGLELVDSRGRTRAAFGKNTSGKGLQNFTTEYEIMRGDFCQLLFDTAKDKITPKFGQSIQSLQENDDHVEVVFNNGNKHCFDLVVGADGVQSQIRRMMFGAGADGMHRLNGIYSAYFLARKQAAPGEQCVARTHIATGGRYIMVRRHSPEFVQVYLICQSSHPRLAGTRPGNIEEEKAAMAEVFEGVNWEMDWILEALRESDDFYLERQAFVKLNSWSQGRLVLVGDAAYCSSPNTGMGTTAAIVGAYILAGEISQHCRGDAPGADGLSTALKAYENKFRPFMDQVQRGLKENSLWWDVVPTSKLGVELIYWLVGWVSFFRLNWIGEYILREDIKNWDLPQYDAMVKRV</sequence>
<dbReference type="InterPro" id="IPR051704">
    <property type="entry name" value="FAD_aromatic-hydroxylase"/>
</dbReference>
<dbReference type="Gene3D" id="3.50.50.60">
    <property type="entry name" value="FAD/NAD(P)-binding domain"/>
    <property type="match status" value="1"/>
</dbReference>
<keyword evidence="6" id="KW-1185">Reference proteome</keyword>
<dbReference type="Pfam" id="PF01494">
    <property type="entry name" value="FAD_binding_3"/>
    <property type="match status" value="1"/>
</dbReference>
<name>A0A8K0WLY3_9HYPO</name>
<dbReference type="InterPro" id="IPR002938">
    <property type="entry name" value="FAD-bd"/>
</dbReference>
<dbReference type="EMBL" id="JAGPNK010000013">
    <property type="protein sequence ID" value="KAH7309763.1"/>
    <property type="molecule type" value="Genomic_DNA"/>
</dbReference>
<dbReference type="GO" id="GO:0071949">
    <property type="term" value="F:FAD binding"/>
    <property type="evidence" value="ECO:0007669"/>
    <property type="project" value="InterPro"/>
</dbReference>
<dbReference type="PRINTS" id="PR00420">
    <property type="entry name" value="RNGMNOXGNASE"/>
</dbReference>
<evidence type="ECO:0000259" key="4">
    <source>
        <dbReference type="Pfam" id="PF01494"/>
    </source>
</evidence>
<dbReference type="PANTHER" id="PTHR46865:SF7">
    <property type="entry name" value="MONOOXYGENASE, PUTATIVE (AFU_ORTHOLOGUE AFUA_8G07040)-RELATED"/>
    <property type="match status" value="1"/>
</dbReference>
<protein>
    <recommendedName>
        <fullName evidence="4">FAD-binding domain-containing protein</fullName>
    </recommendedName>
</protein>
<keyword evidence="3" id="KW-0560">Oxidoreductase</keyword>
<evidence type="ECO:0000256" key="2">
    <source>
        <dbReference type="ARBA" id="ARBA00022827"/>
    </source>
</evidence>
<evidence type="ECO:0000256" key="3">
    <source>
        <dbReference type="ARBA" id="ARBA00023002"/>
    </source>
</evidence>
<dbReference type="GO" id="GO:0016491">
    <property type="term" value="F:oxidoreductase activity"/>
    <property type="evidence" value="ECO:0007669"/>
    <property type="project" value="UniProtKB-KW"/>
</dbReference>
<accession>A0A8K0WLY3</accession>
<reference evidence="5" key="1">
    <citation type="journal article" date="2021" name="Nat. Commun.">
        <title>Genetic determinants of endophytism in the Arabidopsis root mycobiome.</title>
        <authorList>
            <person name="Mesny F."/>
            <person name="Miyauchi S."/>
            <person name="Thiergart T."/>
            <person name="Pickel B."/>
            <person name="Atanasova L."/>
            <person name="Karlsson M."/>
            <person name="Huettel B."/>
            <person name="Barry K.W."/>
            <person name="Haridas S."/>
            <person name="Chen C."/>
            <person name="Bauer D."/>
            <person name="Andreopoulos W."/>
            <person name="Pangilinan J."/>
            <person name="LaButti K."/>
            <person name="Riley R."/>
            <person name="Lipzen A."/>
            <person name="Clum A."/>
            <person name="Drula E."/>
            <person name="Henrissat B."/>
            <person name="Kohler A."/>
            <person name="Grigoriev I.V."/>
            <person name="Martin F.M."/>
            <person name="Hacquard S."/>
        </authorList>
    </citation>
    <scope>NUCLEOTIDE SEQUENCE</scope>
    <source>
        <strain evidence="5">MPI-CAGE-CH-0235</strain>
    </source>
</reference>
<gene>
    <name evidence="5" type="ORF">B0I35DRAFT_397872</name>
</gene>
<dbReference type="Proteomes" id="UP000813444">
    <property type="component" value="Unassembled WGS sequence"/>
</dbReference>
<evidence type="ECO:0000256" key="1">
    <source>
        <dbReference type="ARBA" id="ARBA00022630"/>
    </source>
</evidence>
<comment type="caution">
    <text evidence="5">The sequence shown here is derived from an EMBL/GenBank/DDBJ whole genome shotgun (WGS) entry which is preliminary data.</text>
</comment>
<dbReference type="OrthoDB" id="655030at2759"/>
<dbReference type="AlphaFoldDB" id="A0A8K0WLY3"/>
<proteinExistence type="predicted"/>
<dbReference type="PANTHER" id="PTHR46865">
    <property type="entry name" value="OXIDOREDUCTASE-RELATED"/>
    <property type="match status" value="1"/>
</dbReference>
<keyword evidence="2" id="KW-0274">FAD</keyword>
<dbReference type="InterPro" id="IPR036188">
    <property type="entry name" value="FAD/NAD-bd_sf"/>
</dbReference>
<organism evidence="5 6">
    <name type="scientific">Stachybotrys elegans</name>
    <dbReference type="NCBI Taxonomy" id="80388"/>
    <lineage>
        <taxon>Eukaryota</taxon>
        <taxon>Fungi</taxon>
        <taxon>Dikarya</taxon>
        <taxon>Ascomycota</taxon>
        <taxon>Pezizomycotina</taxon>
        <taxon>Sordariomycetes</taxon>
        <taxon>Hypocreomycetidae</taxon>
        <taxon>Hypocreales</taxon>
        <taxon>Stachybotryaceae</taxon>
        <taxon>Stachybotrys</taxon>
    </lineage>
</organism>
<evidence type="ECO:0000313" key="6">
    <source>
        <dbReference type="Proteomes" id="UP000813444"/>
    </source>
</evidence>
<keyword evidence="1" id="KW-0285">Flavoprotein</keyword>